<evidence type="ECO:0000313" key="2">
    <source>
        <dbReference type="Proteomes" id="UP000263040"/>
    </source>
</evidence>
<gene>
    <name evidence="1" type="ORF">ASUIS_1530</name>
</gene>
<proteinExistence type="predicted"/>
<sequence length="109" mass="12772">MKANRIFNYDEIKSILSAYNNHLKEFDLSKPLVAKIDLLCWGKSSNLFVFFRIDDIKFKISVFFNEDYSARDKSLTFKNLELIDRAVELLISRTNKGYLNIQSAKLLEI</sequence>
<accession>A0AAD0SRE3</accession>
<keyword evidence="2" id="KW-1185">Reference proteome</keyword>
<dbReference type="EMBL" id="CP032100">
    <property type="protein sequence ID" value="AXX90010.1"/>
    <property type="molecule type" value="Genomic_DNA"/>
</dbReference>
<dbReference type="Proteomes" id="UP000263040">
    <property type="component" value="Chromosome"/>
</dbReference>
<name>A0AAD0SRE3_9BACT</name>
<reference evidence="1 2" key="1">
    <citation type="submission" date="2018-08" db="EMBL/GenBank/DDBJ databases">
        <title>Complete genome of the Arcobacter suis type strain LMG 26152.</title>
        <authorList>
            <person name="Miller W.G."/>
            <person name="Yee E."/>
            <person name="Bono J.L."/>
        </authorList>
    </citation>
    <scope>NUCLEOTIDE SEQUENCE [LARGE SCALE GENOMIC DNA]</scope>
    <source>
        <strain evidence="1 2">CECT 7833</strain>
    </source>
</reference>
<evidence type="ECO:0000313" key="1">
    <source>
        <dbReference type="EMBL" id="AXX90010.1"/>
    </source>
</evidence>
<dbReference type="AlphaFoldDB" id="A0AAD0SRE3"/>
<dbReference type="RefSeq" id="WP_118886532.1">
    <property type="nucleotide sequence ID" value="NZ_CP032100.1"/>
</dbReference>
<protein>
    <submittedName>
        <fullName evidence="1">Uncharacterized protein</fullName>
    </submittedName>
</protein>
<organism evidence="1 2">
    <name type="scientific">Arcobacter suis CECT 7833</name>
    <dbReference type="NCBI Taxonomy" id="663365"/>
    <lineage>
        <taxon>Bacteria</taxon>
        <taxon>Pseudomonadati</taxon>
        <taxon>Campylobacterota</taxon>
        <taxon>Epsilonproteobacteria</taxon>
        <taxon>Campylobacterales</taxon>
        <taxon>Arcobacteraceae</taxon>
        <taxon>Arcobacter</taxon>
    </lineage>
</organism>
<dbReference type="KEGG" id="asui:ASUIS_1530"/>